<dbReference type="GO" id="GO:0005886">
    <property type="term" value="C:plasma membrane"/>
    <property type="evidence" value="ECO:0007669"/>
    <property type="project" value="UniProtKB-SubCell"/>
</dbReference>
<dbReference type="PANTHER" id="PTHR30558">
    <property type="entry name" value="EXBD MEMBRANE COMPONENT OF PMF-DRIVEN MACROMOLECULE IMPORT SYSTEM"/>
    <property type="match status" value="1"/>
</dbReference>
<evidence type="ECO:0000256" key="6">
    <source>
        <dbReference type="ARBA" id="ARBA00023136"/>
    </source>
</evidence>
<evidence type="ECO:0000256" key="3">
    <source>
        <dbReference type="ARBA" id="ARBA00022475"/>
    </source>
</evidence>
<dbReference type="PANTHER" id="PTHR30558:SF3">
    <property type="entry name" value="BIOPOLYMER TRANSPORT PROTEIN EXBD-RELATED"/>
    <property type="match status" value="1"/>
</dbReference>
<proteinExistence type="inferred from homology"/>
<gene>
    <name evidence="9" type="ORF">AUP44_10740</name>
</gene>
<evidence type="ECO:0000256" key="5">
    <source>
        <dbReference type="ARBA" id="ARBA00022989"/>
    </source>
</evidence>
<dbReference type="Proteomes" id="UP000075787">
    <property type="component" value="Unassembled WGS sequence"/>
</dbReference>
<evidence type="ECO:0000256" key="7">
    <source>
        <dbReference type="RuleBase" id="RU003879"/>
    </source>
</evidence>
<name>A0A162KDC1_9PROT</name>
<protein>
    <recommendedName>
        <fullName evidence="11">Biopolymer transporter ExbD</fullName>
    </recommendedName>
</protein>
<comment type="caution">
    <text evidence="9">The sequence shown here is derived from an EMBL/GenBank/DDBJ whole genome shotgun (WGS) entry which is preliminary data.</text>
</comment>
<evidence type="ECO:0008006" key="11">
    <source>
        <dbReference type="Google" id="ProtNLM"/>
    </source>
</evidence>
<accession>A0A162KDC1</accession>
<keyword evidence="6 8" id="KW-0472">Membrane</keyword>
<keyword evidence="7" id="KW-0653">Protein transport</keyword>
<dbReference type="EMBL" id="LPZR01000184">
    <property type="protein sequence ID" value="KYO50995.1"/>
    <property type="molecule type" value="Genomic_DNA"/>
</dbReference>
<evidence type="ECO:0000313" key="9">
    <source>
        <dbReference type="EMBL" id="KYO50995.1"/>
    </source>
</evidence>
<evidence type="ECO:0000313" key="10">
    <source>
        <dbReference type="Proteomes" id="UP000075787"/>
    </source>
</evidence>
<feature type="transmembrane region" description="Helical" evidence="8">
    <location>
        <begin position="15"/>
        <end position="38"/>
    </location>
</feature>
<dbReference type="Pfam" id="PF02472">
    <property type="entry name" value="ExbD"/>
    <property type="match status" value="1"/>
</dbReference>
<evidence type="ECO:0000256" key="4">
    <source>
        <dbReference type="ARBA" id="ARBA00022692"/>
    </source>
</evidence>
<comment type="similarity">
    <text evidence="2 7">Belongs to the ExbD/TolR family.</text>
</comment>
<dbReference type="GeneID" id="97242226"/>
<keyword evidence="7" id="KW-0813">Transport</keyword>
<dbReference type="GO" id="GO:0022857">
    <property type="term" value="F:transmembrane transporter activity"/>
    <property type="evidence" value="ECO:0007669"/>
    <property type="project" value="InterPro"/>
</dbReference>
<keyword evidence="5 8" id="KW-1133">Transmembrane helix</keyword>
<reference evidence="9 10" key="1">
    <citation type="submission" date="2015-12" db="EMBL/GenBank/DDBJ databases">
        <title>Genome sequence of Tistrella mobilis MCCC 1A02139.</title>
        <authorList>
            <person name="Lu L."/>
            <person name="Lai Q."/>
            <person name="Shao Z."/>
            <person name="Qian P."/>
        </authorList>
    </citation>
    <scope>NUCLEOTIDE SEQUENCE [LARGE SCALE GENOMIC DNA]</scope>
    <source>
        <strain evidence="9 10">MCCC 1A02139</strain>
    </source>
</reference>
<comment type="subcellular location">
    <subcellularLocation>
        <location evidence="1">Cell membrane</location>
        <topology evidence="1">Single-pass membrane protein</topology>
    </subcellularLocation>
    <subcellularLocation>
        <location evidence="7">Cell membrane</location>
        <topology evidence="7">Single-pass type II membrane protein</topology>
    </subcellularLocation>
</comment>
<evidence type="ECO:0000256" key="2">
    <source>
        <dbReference type="ARBA" id="ARBA00005811"/>
    </source>
</evidence>
<evidence type="ECO:0000256" key="8">
    <source>
        <dbReference type="SAM" id="Phobius"/>
    </source>
</evidence>
<evidence type="ECO:0000256" key="1">
    <source>
        <dbReference type="ARBA" id="ARBA00004162"/>
    </source>
</evidence>
<dbReference type="Gene3D" id="3.30.420.270">
    <property type="match status" value="1"/>
</dbReference>
<organism evidence="9 10">
    <name type="scientific">Tistrella mobilis</name>
    <dbReference type="NCBI Taxonomy" id="171437"/>
    <lineage>
        <taxon>Bacteria</taxon>
        <taxon>Pseudomonadati</taxon>
        <taxon>Pseudomonadota</taxon>
        <taxon>Alphaproteobacteria</taxon>
        <taxon>Geminicoccales</taxon>
        <taxon>Geminicoccaceae</taxon>
        <taxon>Tistrella</taxon>
    </lineage>
</organism>
<dbReference type="GO" id="GO:0015031">
    <property type="term" value="P:protein transport"/>
    <property type="evidence" value="ECO:0007669"/>
    <property type="project" value="UniProtKB-KW"/>
</dbReference>
<sequence length="142" mass="15050">MRLRRQRAPYNSDDALIPLINVVFLLLVFFMVAGTITAGDAFRVEPARIAAEARKEAAEGRRVLLVGADGRYAFDGETFDRDALAEHLARAVQAAADRGQALQPLAVKTDAAAPAGAAIAATEAARLAGFPGVVLLVQRVPK</sequence>
<dbReference type="RefSeq" id="WP_062767179.1">
    <property type="nucleotide sequence ID" value="NZ_CP121045.1"/>
</dbReference>
<dbReference type="AlphaFoldDB" id="A0A162KDC1"/>
<keyword evidence="4 7" id="KW-0812">Transmembrane</keyword>
<keyword evidence="3" id="KW-1003">Cell membrane</keyword>
<dbReference type="InterPro" id="IPR003400">
    <property type="entry name" value="ExbD"/>
</dbReference>